<keyword evidence="5 6" id="KW-0653">Protein transport</keyword>
<keyword evidence="9" id="KW-1185">Reference proteome</keyword>
<dbReference type="Gene3D" id="1.10.287.660">
    <property type="entry name" value="Helix hairpin bin"/>
    <property type="match status" value="1"/>
</dbReference>
<dbReference type="Pfam" id="PF00179">
    <property type="entry name" value="UQ_con"/>
    <property type="match status" value="1"/>
</dbReference>
<comment type="similarity">
    <text evidence="2">Belongs to the VPS37 family.</text>
</comment>
<dbReference type="Gene3D" id="3.10.110.10">
    <property type="entry name" value="Ubiquitin Conjugating Enzyme"/>
    <property type="match status" value="1"/>
</dbReference>
<evidence type="ECO:0000256" key="5">
    <source>
        <dbReference type="ARBA" id="ARBA00022927"/>
    </source>
</evidence>
<keyword evidence="3 6" id="KW-0813">Transport</keyword>
<dbReference type="SUPFAM" id="SSF140111">
    <property type="entry name" value="Endosomal sorting complex assembly domain"/>
    <property type="match status" value="1"/>
</dbReference>
<dbReference type="AlphaFoldDB" id="A0A8S1ITM0"/>
<name>A0A8S1ITM0_9CHLO</name>
<dbReference type="PROSITE" id="PS51314">
    <property type="entry name" value="VPS37_C"/>
    <property type="match status" value="1"/>
</dbReference>
<evidence type="ECO:0000256" key="6">
    <source>
        <dbReference type="PROSITE-ProRule" id="PRU00646"/>
    </source>
</evidence>
<proteinExistence type="inferred from homology"/>
<evidence type="ECO:0000259" key="7">
    <source>
        <dbReference type="PROSITE" id="PS51314"/>
    </source>
</evidence>
<dbReference type="InterPro" id="IPR016135">
    <property type="entry name" value="UBQ-conjugating_enzyme/RWD"/>
</dbReference>
<dbReference type="GO" id="GO:0000813">
    <property type="term" value="C:ESCRT I complex"/>
    <property type="evidence" value="ECO:0007669"/>
    <property type="project" value="TreeGrafter"/>
</dbReference>
<evidence type="ECO:0000256" key="3">
    <source>
        <dbReference type="ARBA" id="ARBA00022448"/>
    </source>
</evidence>
<sequence length="266" mass="30057">MLRRGCGDRTLLETSMQTREGKLLTVQISLPHRFPDEPPVLTVNQPTRHPAIDNNGRIKLQALQYWHPGHRLAVVVQDAQSALFGQAGPAGSTGRFPPVNSKPGTPHINAALQNLSDEDLWLCIIDAAKYQQFANRVLQSSQAPCVNEDLRKSNIDVAQSNLERENEIREIGNHIAIIKSSEYADARGLYEEHVQRQQEIVGHLSIRVLREQLQHSAKKVDEESEELSRRFLSGEMPVEAFTDEFCKLRMTYYTRELKSQAAGQLQ</sequence>
<dbReference type="PANTHER" id="PTHR13678:SF2">
    <property type="entry name" value="VACUOLAR PROTEIN SORTING-ASSOCIATED PROTEIN 37A"/>
    <property type="match status" value="1"/>
</dbReference>
<protein>
    <recommendedName>
        <fullName evidence="7">VPS37 C-terminal domain-containing protein</fullName>
    </recommendedName>
</protein>
<accession>A0A8S1ITM0</accession>
<evidence type="ECO:0000256" key="1">
    <source>
        <dbReference type="ARBA" id="ARBA00004177"/>
    </source>
</evidence>
<dbReference type="PANTHER" id="PTHR13678">
    <property type="entry name" value="VACUOLAR PROTEIN SORTING-ASSOCIATED PROTEIN 37"/>
    <property type="match status" value="1"/>
</dbReference>
<dbReference type="GO" id="GO:0006623">
    <property type="term" value="P:protein targeting to vacuole"/>
    <property type="evidence" value="ECO:0007669"/>
    <property type="project" value="TreeGrafter"/>
</dbReference>
<dbReference type="InterPro" id="IPR037202">
    <property type="entry name" value="ESCRT_assembly_dom"/>
</dbReference>
<dbReference type="GO" id="GO:0043162">
    <property type="term" value="P:ubiquitin-dependent protein catabolic process via the multivesicular body sorting pathway"/>
    <property type="evidence" value="ECO:0007669"/>
    <property type="project" value="TreeGrafter"/>
</dbReference>
<evidence type="ECO:0000256" key="4">
    <source>
        <dbReference type="ARBA" id="ARBA00022753"/>
    </source>
</evidence>
<comment type="caution">
    <text evidence="8">The sequence shown here is derived from an EMBL/GenBank/DDBJ whole genome shotgun (WGS) entry which is preliminary data.</text>
</comment>
<gene>
    <name evidence="8" type="ORF">OSTQU699_LOCUS3616</name>
</gene>
<dbReference type="EMBL" id="CAJHUC010000794">
    <property type="protein sequence ID" value="CAD7698255.1"/>
    <property type="molecule type" value="Genomic_DNA"/>
</dbReference>
<dbReference type="Pfam" id="PF07200">
    <property type="entry name" value="Mod_r"/>
    <property type="match status" value="1"/>
</dbReference>
<evidence type="ECO:0000256" key="2">
    <source>
        <dbReference type="ARBA" id="ARBA00007617"/>
    </source>
</evidence>
<dbReference type="InterPro" id="IPR029012">
    <property type="entry name" value="Helix_hairpin_bin_sf"/>
</dbReference>
<dbReference type="GO" id="GO:0006612">
    <property type="term" value="P:protein targeting to membrane"/>
    <property type="evidence" value="ECO:0007669"/>
    <property type="project" value="TreeGrafter"/>
</dbReference>
<dbReference type="SUPFAM" id="SSF54495">
    <property type="entry name" value="UBC-like"/>
    <property type="match status" value="1"/>
</dbReference>
<dbReference type="CDD" id="cd11685">
    <property type="entry name" value="UEV_TSG101-like"/>
    <property type="match status" value="1"/>
</dbReference>
<dbReference type="OrthoDB" id="10260857at2759"/>
<dbReference type="InterPro" id="IPR009851">
    <property type="entry name" value="Mod_r"/>
</dbReference>
<comment type="subcellular location">
    <subcellularLocation>
        <location evidence="1">Endosome</location>
    </subcellularLocation>
</comment>
<keyword evidence="4" id="KW-0967">Endosome</keyword>
<organism evidence="8 9">
    <name type="scientific">Ostreobium quekettii</name>
    <dbReference type="NCBI Taxonomy" id="121088"/>
    <lineage>
        <taxon>Eukaryota</taxon>
        <taxon>Viridiplantae</taxon>
        <taxon>Chlorophyta</taxon>
        <taxon>core chlorophytes</taxon>
        <taxon>Ulvophyceae</taxon>
        <taxon>TCBD clade</taxon>
        <taxon>Bryopsidales</taxon>
        <taxon>Ostreobineae</taxon>
        <taxon>Ostreobiaceae</taxon>
        <taxon>Ostreobium</taxon>
    </lineage>
</organism>
<feature type="domain" description="VPS37 C-terminal" evidence="7">
    <location>
        <begin position="187"/>
        <end position="266"/>
    </location>
</feature>
<evidence type="ECO:0000313" key="9">
    <source>
        <dbReference type="Proteomes" id="UP000708148"/>
    </source>
</evidence>
<evidence type="ECO:0000313" key="8">
    <source>
        <dbReference type="EMBL" id="CAD7698255.1"/>
    </source>
</evidence>
<dbReference type="Proteomes" id="UP000708148">
    <property type="component" value="Unassembled WGS sequence"/>
</dbReference>
<dbReference type="InterPro" id="IPR000608">
    <property type="entry name" value="UBC"/>
</dbReference>
<reference evidence="8" key="1">
    <citation type="submission" date="2020-12" db="EMBL/GenBank/DDBJ databases">
        <authorList>
            <person name="Iha C."/>
        </authorList>
    </citation>
    <scope>NUCLEOTIDE SEQUENCE</scope>
</reference>